<dbReference type="EMBL" id="CAJNOE010000266">
    <property type="protein sequence ID" value="CAF1103967.1"/>
    <property type="molecule type" value="Genomic_DNA"/>
</dbReference>
<gene>
    <name evidence="1" type="ORF">IZO911_LOCUS23203</name>
    <name evidence="2" type="ORF">KXQ929_LOCUS11394</name>
</gene>
<protein>
    <submittedName>
        <fullName evidence="2">Uncharacterized protein</fullName>
    </submittedName>
</protein>
<proteinExistence type="predicted"/>
<organism evidence="2 3">
    <name type="scientific">Adineta steineri</name>
    <dbReference type="NCBI Taxonomy" id="433720"/>
    <lineage>
        <taxon>Eukaryota</taxon>
        <taxon>Metazoa</taxon>
        <taxon>Spiralia</taxon>
        <taxon>Gnathifera</taxon>
        <taxon>Rotifera</taxon>
        <taxon>Eurotatoria</taxon>
        <taxon>Bdelloidea</taxon>
        <taxon>Adinetida</taxon>
        <taxon>Adinetidae</taxon>
        <taxon>Adineta</taxon>
    </lineage>
</organism>
<dbReference type="AlphaFoldDB" id="A0A818UUF3"/>
<evidence type="ECO:0000313" key="3">
    <source>
        <dbReference type="Proteomes" id="UP000663868"/>
    </source>
</evidence>
<evidence type="ECO:0000313" key="2">
    <source>
        <dbReference type="EMBL" id="CAF3706046.1"/>
    </source>
</evidence>
<name>A0A818UUF3_9BILA</name>
<dbReference type="Proteomes" id="UP000663868">
    <property type="component" value="Unassembled WGS sequence"/>
</dbReference>
<evidence type="ECO:0000313" key="1">
    <source>
        <dbReference type="EMBL" id="CAF1103967.1"/>
    </source>
</evidence>
<accession>A0A818UUF3</accession>
<reference evidence="2" key="1">
    <citation type="submission" date="2021-02" db="EMBL/GenBank/DDBJ databases">
        <authorList>
            <person name="Nowell W R."/>
        </authorList>
    </citation>
    <scope>NUCLEOTIDE SEQUENCE</scope>
</reference>
<comment type="caution">
    <text evidence="2">The sequence shown here is derived from an EMBL/GenBank/DDBJ whole genome shotgun (WGS) entry which is preliminary data.</text>
</comment>
<dbReference type="EMBL" id="CAJOBB010000560">
    <property type="protein sequence ID" value="CAF3706046.1"/>
    <property type="molecule type" value="Genomic_DNA"/>
</dbReference>
<dbReference type="Proteomes" id="UP000663860">
    <property type="component" value="Unassembled WGS sequence"/>
</dbReference>
<sequence length="134" mass="15896">MEIKSETTDVIVWWLCHELANKVIILKSVFKGLNTREEATTSKHQRGQDFPSSYIRYCCQSKNVTIGLTWVINVNHDIAFFQFNLYSKKLLNFRWEIQNEKIKNLEISFENNKRLKTRVSYALSLIPIYPYITM</sequence>